<name>A0AAD7SMX0_9TELE</name>
<evidence type="ECO:0000313" key="3">
    <source>
        <dbReference type="Proteomes" id="UP001221898"/>
    </source>
</evidence>
<sequence length="66" mass="7599">MIHKLQLEMSTSKTSANSINILHEELKKKEERLVAMTVKCDLKEEKITAMAVKKLEAMATKIKRKE</sequence>
<gene>
    <name evidence="2" type="ORF">AAFF_G00316040</name>
</gene>
<keyword evidence="1" id="KW-0175">Coiled coil</keyword>
<evidence type="ECO:0000256" key="1">
    <source>
        <dbReference type="SAM" id="Coils"/>
    </source>
</evidence>
<protein>
    <submittedName>
        <fullName evidence="2">Uncharacterized protein</fullName>
    </submittedName>
</protein>
<feature type="coiled-coil region" evidence="1">
    <location>
        <begin position="19"/>
        <end position="46"/>
    </location>
</feature>
<dbReference type="EMBL" id="JAINUG010000047">
    <property type="protein sequence ID" value="KAJ8405624.1"/>
    <property type="molecule type" value="Genomic_DNA"/>
</dbReference>
<dbReference type="AlphaFoldDB" id="A0AAD7SMX0"/>
<reference evidence="2" key="1">
    <citation type="journal article" date="2023" name="Science">
        <title>Genome structures resolve the early diversification of teleost fishes.</title>
        <authorList>
            <person name="Parey E."/>
            <person name="Louis A."/>
            <person name="Montfort J."/>
            <person name="Bouchez O."/>
            <person name="Roques C."/>
            <person name="Iampietro C."/>
            <person name="Lluch J."/>
            <person name="Castinel A."/>
            <person name="Donnadieu C."/>
            <person name="Desvignes T."/>
            <person name="Floi Bucao C."/>
            <person name="Jouanno E."/>
            <person name="Wen M."/>
            <person name="Mejri S."/>
            <person name="Dirks R."/>
            <person name="Jansen H."/>
            <person name="Henkel C."/>
            <person name="Chen W.J."/>
            <person name="Zahm M."/>
            <person name="Cabau C."/>
            <person name="Klopp C."/>
            <person name="Thompson A.W."/>
            <person name="Robinson-Rechavi M."/>
            <person name="Braasch I."/>
            <person name="Lecointre G."/>
            <person name="Bobe J."/>
            <person name="Postlethwait J.H."/>
            <person name="Berthelot C."/>
            <person name="Roest Crollius H."/>
            <person name="Guiguen Y."/>
        </authorList>
    </citation>
    <scope>NUCLEOTIDE SEQUENCE</scope>
    <source>
        <strain evidence="2">NC1722</strain>
    </source>
</reference>
<keyword evidence="3" id="KW-1185">Reference proteome</keyword>
<proteinExistence type="predicted"/>
<evidence type="ECO:0000313" key="2">
    <source>
        <dbReference type="EMBL" id="KAJ8405624.1"/>
    </source>
</evidence>
<comment type="caution">
    <text evidence="2">The sequence shown here is derived from an EMBL/GenBank/DDBJ whole genome shotgun (WGS) entry which is preliminary data.</text>
</comment>
<organism evidence="2 3">
    <name type="scientific">Aldrovandia affinis</name>
    <dbReference type="NCBI Taxonomy" id="143900"/>
    <lineage>
        <taxon>Eukaryota</taxon>
        <taxon>Metazoa</taxon>
        <taxon>Chordata</taxon>
        <taxon>Craniata</taxon>
        <taxon>Vertebrata</taxon>
        <taxon>Euteleostomi</taxon>
        <taxon>Actinopterygii</taxon>
        <taxon>Neopterygii</taxon>
        <taxon>Teleostei</taxon>
        <taxon>Notacanthiformes</taxon>
        <taxon>Halosauridae</taxon>
        <taxon>Aldrovandia</taxon>
    </lineage>
</organism>
<accession>A0AAD7SMX0</accession>
<dbReference type="Proteomes" id="UP001221898">
    <property type="component" value="Unassembled WGS sequence"/>
</dbReference>